<evidence type="ECO:0000313" key="4">
    <source>
        <dbReference type="Proteomes" id="UP000322791"/>
    </source>
</evidence>
<evidence type="ECO:0000313" key="3">
    <source>
        <dbReference type="EMBL" id="TYZ07601.1"/>
    </source>
</evidence>
<dbReference type="AlphaFoldDB" id="A0A5D6UV38"/>
<feature type="signal peptide" evidence="2">
    <location>
        <begin position="1"/>
        <end position="20"/>
    </location>
</feature>
<dbReference type="RefSeq" id="WP_149071784.1">
    <property type="nucleotide sequence ID" value="NZ_VTHL01000016.1"/>
</dbReference>
<dbReference type="Proteomes" id="UP000322791">
    <property type="component" value="Unassembled WGS sequence"/>
</dbReference>
<evidence type="ECO:0000256" key="1">
    <source>
        <dbReference type="SAM" id="MobiDB-lite"/>
    </source>
</evidence>
<feature type="compositionally biased region" description="Low complexity" evidence="1">
    <location>
        <begin position="19"/>
        <end position="31"/>
    </location>
</feature>
<name>A0A5D6UV38_9BACT</name>
<reference evidence="3 4" key="1">
    <citation type="submission" date="2019-08" db="EMBL/GenBank/DDBJ databases">
        <authorList>
            <person name="Seo M.-J."/>
        </authorList>
    </citation>
    <scope>NUCLEOTIDE SEQUENCE [LARGE SCALE GENOMIC DNA]</scope>
    <source>
        <strain evidence="3 4">KIGAM108</strain>
    </source>
</reference>
<feature type="compositionally biased region" description="Basic and acidic residues" evidence="1">
    <location>
        <begin position="130"/>
        <end position="142"/>
    </location>
</feature>
<proteinExistence type="predicted"/>
<feature type="region of interest" description="Disordered" evidence="1">
    <location>
        <begin position="130"/>
        <end position="152"/>
    </location>
</feature>
<dbReference type="EMBL" id="VTHL01000016">
    <property type="protein sequence ID" value="TYZ07601.1"/>
    <property type="molecule type" value="Genomic_DNA"/>
</dbReference>
<gene>
    <name evidence="3" type="ORF">FY528_14665</name>
</gene>
<accession>A0A5D6UV38</accession>
<evidence type="ECO:0000256" key="2">
    <source>
        <dbReference type="SAM" id="SignalP"/>
    </source>
</evidence>
<keyword evidence="2" id="KW-0732">Signal</keyword>
<feature type="compositionally biased region" description="Basic residues" evidence="1">
    <location>
        <begin position="143"/>
        <end position="152"/>
    </location>
</feature>
<feature type="chain" id="PRO_5022675279" description="Periplasmic heavy metal sensor" evidence="2">
    <location>
        <begin position="21"/>
        <end position="152"/>
    </location>
</feature>
<sequence length="152" mass="16881">MKKMLVLLTTLALTVAAASAQTTSTPTPAAQNSYPGGRGQGHGRLTPELRAQRMTERLTRELALSTEQATRVQGILLAQSQENEAIRTKYATSTDRRAALPELKAAKEKYDTQLKAVLTSEQHIKYAQLRDEQQQQRREKMKAGKTKSKTQS</sequence>
<protein>
    <recommendedName>
        <fullName evidence="5">Periplasmic heavy metal sensor</fullName>
    </recommendedName>
</protein>
<comment type="caution">
    <text evidence="3">The sequence shown here is derived from an EMBL/GenBank/DDBJ whole genome shotgun (WGS) entry which is preliminary data.</text>
</comment>
<organism evidence="3 4">
    <name type="scientific">Hymenobacter lutimineralis</name>
    <dbReference type="NCBI Taxonomy" id="2606448"/>
    <lineage>
        <taxon>Bacteria</taxon>
        <taxon>Pseudomonadati</taxon>
        <taxon>Bacteroidota</taxon>
        <taxon>Cytophagia</taxon>
        <taxon>Cytophagales</taxon>
        <taxon>Hymenobacteraceae</taxon>
        <taxon>Hymenobacter</taxon>
    </lineage>
</organism>
<evidence type="ECO:0008006" key="5">
    <source>
        <dbReference type="Google" id="ProtNLM"/>
    </source>
</evidence>
<keyword evidence="4" id="KW-1185">Reference proteome</keyword>
<feature type="region of interest" description="Disordered" evidence="1">
    <location>
        <begin position="19"/>
        <end position="44"/>
    </location>
</feature>